<feature type="region of interest" description="Disordered" evidence="1">
    <location>
        <begin position="1"/>
        <end position="72"/>
    </location>
</feature>
<keyword evidence="3" id="KW-1185">Reference proteome</keyword>
<dbReference type="EMBL" id="JAVHNR010000010">
    <property type="protein sequence ID" value="KAK6331651.1"/>
    <property type="molecule type" value="Genomic_DNA"/>
</dbReference>
<dbReference type="AlphaFoldDB" id="A0AAN8R8K0"/>
<feature type="compositionally biased region" description="Basic and acidic residues" evidence="1">
    <location>
        <begin position="20"/>
        <end position="37"/>
    </location>
</feature>
<proteinExistence type="predicted"/>
<sequence length="158" mass="17826">MPRKSKQSKLNSWNDLKASTAKDLEASSHDATKKPAPEAKTVPAVEEQKTATVAADSQQLQQPSEARKAPENPLVKLLEALDPKPKENLDFDKPKENLDFDKQWAKVVSEVKENHKRTIELSDRLRERNRILGRKIAELHESLARSAAKNKNATKENQ</sequence>
<gene>
    <name evidence="2" type="ORF">TWF718_002199</name>
</gene>
<protein>
    <submittedName>
        <fullName evidence="2">Uncharacterized protein</fullName>
    </submittedName>
</protein>
<dbReference type="Proteomes" id="UP001313282">
    <property type="component" value="Unassembled WGS sequence"/>
</dbReference>
<evidence type="ECO:0000313" key="3">
    <source>
        <dbReference type="Proteomes" id="UP001313282"/>
    </source>
</evidence>
<comment type="caution">
    <text evidence="2">The sequence shown here is derived from an EMBL/GenBank/DDBJ whole genome shotgun (WGS) entry which is preliminary data.</text>
</comment>
<evidence type="ECO:0000256" key="1">
    <source>
        <dbReference type="SAM" id="MobiDB-lite"/>
    </source>
</evidence>
<accession>A0AAN8R8K0</accession>
<reference evidence="2 3" key="1">
    <citation type="submission" date="2019-10" db="EMBL/GenBank/DDBJ databases">
        <authorList>
            <person name="Palmer J.M."/>
        </authorList>
    </citation>
    <scope>NUCLEOTIDE SEQUENCE [LARGE SCALE GENOMIC DNA]</scope>
    <source>
        <strain evidence="2 3">TWF718</strain>
    </source>
</reference>
<feature type="compositionally biased region" description="Polar residues" evidence="1">
    <location>
        <begin position="55"/>
        <end position="64"/>
    </location>
</feature>
<evidence type="ECO:0000313" key="2">
    <source>
        <dbReference type="EMBL" id="KAK6331651.1"/>
    </source>
</evidence>
<organism evidence="2 3">
    <name type="scientific">Orbilia javanica</name>
    <dbReference type="NCBI Taxonomy" id="47235"/>
    <lineage>
        <taxon>Eukaryota</taxon>
        <taxon>Fungi</taxon>
        <taxon>Dikarya</taxon>
        <taxon>Ascomycota</taxon>
        <taxon>Pezizomycotina</taxon>
        <taxon>Orbiliomycetes</taxon>
        <taxon>Orbiliales</taxon>
        <taxon>Orbiliaceae</taxon>
        <taxon>Orbilia</taxon>
    </lineage>
</organism>
<name>A0AAN8R8K0_9PEZI</name>